<dbReference type="PANTHER" id="PTHR37299">
    <property type="entry name" value="TRANSCRIPTIONAL REGULATOR-RELATED"/>
    <property type="match status" value="1"/>
</dbReference>
<keyword evidence="1" id="KW-0597">Phosphoprotein</keyword>
<dbReference type="PROSITE" id="PS50110">
    <property type="entry name" value="RESPONSE_REGULATORY"/>
    <property type="match status" value="1"/>
</dbReference>
<keyword evidence="5" id="KW-1185">Reference proteome</keyword>
<evidence type="ECO:0000313" key="5">
    <source>
        <dbReference type="Proteomes" id="UP000295499"/>
    </source>
</evidence>
<dbReference type="Proteomes" id="UP000295499">
    <property type="component" value="Unassembled WGS sequence"/>
</dbReference>
<protein>
    <submittedName>
        <fullName evidence="4">LytTR family two component transcriptional regulator</fullName>
    </submittedName>
</protein>
<evidence type="ECO:0000313" key="4">
    <source>
        <dbReference type="EMBL" id="TDO20781.1"/>
    </source>
</evidence>
<feature type="domain" description="HTH LytTR-type" evidence="3">
    <location>
        <begin position="140"/>
        <end position="239"/>
    </location>
</feature>
<dbReference type="RefSeq" id="WP_133557553.1">
    <property type="nucleotide sequence ID" value="NZ_SNWM01000004.1"/>
</dbReference>
<gene>
    <name evidence="4" type="ORF">CLV32_3415</name>
</gene>
<dbReference type="PROSITE" id="PS50930">
    <property type="entry name" value="HTH_LYTTR"/>
    <property type="match status" value="1"/>
</dbReference>
<dbReference type="InterPro" id="IPR007492">
    <property type="entry name" value="LytTR_DNA-bd_dom"/>
</dbReference>
<dbReference type="SMART" id="SM00448">
    <property type="entry name" value="REC"/>
    <property type="match status" value="1"/>
</dbReference>
<name>A0A4R6IG92_9SPHI</name>
<evidence type="ECO:0000259" key="2">
    <source>
        <dbReference type="PROSITE" id="PS50110"/>
    </source>
</evidence>
<feature type="domain" description="Response regulatory" evidence="2">
    <location>
        <begin position="4"/>
        <end position="120"/>
    </location>
</feature>
<dbReference type="SMART" id="SM00850">
    <property type="entry name" value="LytTR"/>
    <property type="match status" value="1"/>
</dbReference>
<sequence>MILNCITVDDEPLALGLISSFVNQTPFLYLAGSFSSGIKALEIINNQSVDVIFLDIQMPDLTGLQLAKILESMDQAKRPRVIFTTAYNTFAIEGYKVDALDYLLKPFDYSEFLMAATKAKNYAELLKQNHSNVTPHEEYIFLKVEYQLVKIALNDINVVEGLKDYVKVHLSNGKFILSLITMKALEEKLPAQRFIRVHRSFIIAIDKIESITKTSVLIAGTSINVGDQYKEKLKNILGNWF</sequence>
<dbReference type="SUPFAM" id="SSF52172">
    <property type="entry name" value="CheY-like"/>
    <property type="match status" value="1"/>
</dbReference>
<dbReference type="InterPro" id="IPR011006">
    <property type="entry name" value="CheY-like_superfamily"/>
</dbReference>
<accession>A0A4R6IG92</accession>
<evidence type="ECO:0000259" key="3">
    <source>
        <dbReference type="PROSITE" id="PS50930"/>
    </source>
</evidence>
<proteinExistence type="predicted"/>
<dbReference type="OrthoDB" id="9787344at2"/>
<dbReference type="Pfam" id="PF00072">
    <property type="entry name" value="Response_reg"/>
    <property type="match status" value="1"/>
</dbReference>
<dbReference type="Pfam" id="PF04397">
    <property type="entry name" value="LytTR"/>
    <property type="match status" value="1"/>
</dbReference>
<dbReference type="GO" id="GO:0000156">
    <property type="term" value="F:phosphorelay response regulator activity"/>
    <property type="evidence" value="ECO:0007669"/>
    <property type="project" value="InterPro"/>
</dbReference>
<dbReference type="GO" id="GO:0003677">
    <property type="term" value="F:DNA binding"/>
    <property type="evidence" value="ECO:0007669"/>
    <property type="project" value="InterPro"/>
</dbReference>
<evidence type="ECO:0000256" key="1">
    <source>
        <dbReference type="PROSITE-ProRule" id="PRU00169"/>
    </source>
</evidence>
<dbReference type="Gene3D" id="2.40.50.1020">
    <property type="entry name" value="LytTr DNA-binding domain"/>
    <property type="match status" value="1"/>
</dbReference>
<dbReference type="EMBL" id="SNWM01000004">
    <property type="protein sequence ID" value="TDO20781.1"/>
    <property type="molecule type" value="Genomic_DNA"/>
</dbReference>
<dbReference type="InterPro" id="IPR046947">
    <property type="entry name" value="LytR-like"/>
</dbReference>
<dbReference type="InterPro" id="IPR001789">
    <property type="entry name" value="Sig_transdc_resp-reg_receiver"/>
</dbReference>
<dbReference type="AlphaFoldDB" id="A0A4R6IG92"/>
<dbReference type="PANTHER" id="PTHR37299:SF1">
    <property type="entry name" value="STAGE 0 SPORULATION PROTEIN A HOMOLOG"/>
    <property type="match status" value="1"/>
</dbReference>
<organism evidence="4 5">
    <name type="scientific">Pedobacter duraquae</name>
    <dbReference type="NCBI Taxonomy" id="425511"/>
    <lineage>
        <taxon>Bacteria</taxon>
        <taxon>Pseudomonadati</taxon>
        <taxon>Bacteroidota</taxon>
        <taxon>Sphingobacteriia</taxon>
        <taxon>Sphingobacteriales</taxon>
        <taxon>Sphingobacteriaceae</taxon>
        <taxon>Pedobacter</taxon>
    </lineage>
</organism>
<dbReference type="Gene3D" id="3.40.50.2300">
    <property type="match status" value="1"/>
</dbReference>
<feature type="modified residue" description="4-aspartylphosphate" evidence="1">
    <location>
        <position position="55"/>
    </location>
</feature>
<comment type="caution">
    <text evidence="4">The sequence shown here is derived from an EMBL/GenBank/DDBJ whole genome shotgun (WGS) entry which is preliminary data.</text>
</comment>
<reference evidence="4 5" key="1">
    <citation type="submission" date="2019-03" db="EMBL/GenBank/DDBJ databases">
        <title>Genomic Encyclopedia of Archaeal and Bacterial Type Strains, Phase II (KMG-II): from individual species to whole genera.</title>
        <authorList>
            <person name="Goeker M."/>
        </authorList>
    </citation>
    <scope>NUCLEOTIDE SEQUENCE [LARGE SCALE GENOMIC DNA]</scope>
    <source>
        <strain evidence="4 5">DSM 19034</strain>
    </source>
</reference>